<organism evidence="1 2">
    <name type="scientific">Mucor saturninus</name>
    <dbReference type="NCBI Taxonomy" id="64648"/>
    <lineage>
        <taxon>Eukaryota</taxon>
        <taxon>Fungi</taxon>
        <taxon>Fungi incertae sedis</taxon>
        <taxon>Mucoromycota</taxon>
        <taxon>Mucoromycotina</taxon>
        <taxon>Mucoromycetes</taxon>
        <taxon>Mucorales</taxon>
        <taxon>Mucorineae</taxon>
        <taxon>Mucoraceae</taxon>
        <taxon>Mucor</taxon>
    </lineage>
</organism>
<name>A0A8H7R833_9FUNG</name>
<protein>
    <submittedName>
        <fullName evidence="1">Uncharacterized protein</fullName>
    </submittedName>
</protein>
<proteinExistence type="predicted"/>
<dbReference type="EMBL" id="JAEPRD010000032">
    <property type="protein sequence ID" value="KAG2206132.1"/>
    <property type="molecule type" value="Genomic_DNA"/>
</dbReference>
<evidence type="ECO:0000313" key="2">
    <source>
        <dbReference type="Proteomes" id="UP000603453"/>
    </source>
</evidence>
<dbReference type="Proteomes" id="UP000603453">
    <property type="component" value="Unassembled WGS sequence"/>
</dbReference>
<evidence type="ECO:0000313" key="1">
    <source>
        <dbReference type="EMBL" id="KAG2206132.1"/>
    </source>
</evidence>
<accession>A0A8H7R833</accession>
<sequence length="128" mass="15274">MKVTDNVKSPAKHNNICCGKDVSPRPSFPRDIFDSYKKKKFRDEEVCAYAAEHKAKLWYLSFNENIFHLLREDVLEIKPDFKDKEEFLQQTIQFYWNFKCQLENTLKAIQNLHTSHKENLKQARYSVS</sequence>
<gene>
    <name evidence="1" type="ORF">INT47_003781</name>
</gene>
<dbReference type="OrthoDB" id="2277358at2759"/>
<dbReference type="AlphaFoldDB" id="A0A8H7R833"/>
<comment type="caution">
    <text evidence="1">The sequence shown here is derived from an EMBL/GenBank/DDBJ whole genome shotgun (WGS) entry which is preliminary data.</text>
</comment>
<reference evidence="1" key="1">
    <citation type="submission" date="2020-12" db="EMBL/GenBank/DDBJ databases">
        <title>Metabolic potential, ecology and presence of endohyphal bacteria is reflected in genomic diversity of Mucoromycotina.</title>
        <authorList>
            <person name="Muszewska A."/>
            <person name="Okrasinska A."/>
            <person name="Steczkiewicz K."/>
            <person name="Drgas O."/>
            <person name="Orlowska M."/>
            <person name="Perlinska-Lenart U."/>
            <person name="Aleksandrzak-Piekarczyk T."/>
            <person name="Szatraj K."/>
            <person name="Zielenkiewicz U."/>
            <person name="Pilsyk S."/>
            <person name="Malc E."/>
            <person name="Mieczkowski P."/>
            <person name="Kruszewska J.S."/>
            <person name="Biernat P."/>
            <person name="Pawlowska J."/>
        </authorList>
    </citation>
    <scope>NUCLEOTIDE SEQUENCE</scope>
    <source>
        <strain evidence="1">WA0000017839</strain>
    </source>
</reference>
<keyword evidence="2" id="KW-1185">Reference proteome</keyword>